<organism evidence="2 3">
    <name type="scientific">Pseudomonas lundensis</name>
    <dbReference type="NCBI Taxonomy" id="86185"/>
    <lineage>
        <taxon>Bacteria</taxon>
        <taxon>Pseudomonadati</taxon>
        <taxon>Pseudomonadota</taxon>
        <taxon>Gammaproteobacteria</taxon>
        <taxon>Pseudomonadales</taxon>
        <taxon>Pseudomonadaceae</taxon>
        <taxon>Pseudomonas</taxon>
    </lineage>
</organism>
<evidence type="ECO:0000256" key="1">
    <source>
        <dbReference type="SAM" id="MobiDB-lite"/>
    </source>
</evidence>
<proteinExistence type="predicted"/>
<comment type="caution">
    <text evidence="2">The sequence shown here is derived from an EMBL/GenBank/DDBJ whole genome shotgun (WGS) entry which is preliminary data.</text>
</comment>
<dbReference type="Proteomes" id="UP000219564">
    <property type="component" value="Unassembled WGS sequence"/>
</dbReference>
<feature type="region of interest" description="Disordered" evidence="1">
    <location>
        <begin position="1"/>
        <end position="22"/>
    </location>
</feature>
<name>A0AAX2H3F7_9PSED</name>
<reference evidence="2 3" key="1">
    <citation type="submission" date="2017-08" db="EMBL/GenBank/DDBJ databases">
        <authorList>
            <person name="Chaillou S."/>
        </authorList>
    </citation>
    <scope>NUCLEOTIDE SEQUENCE [LARGE SCALE GENOMIC DNA]</scope>
    <source>
        <strain evidence="2 3">MFPA15A1205</strain>
    </source>
</reference>
<accession>A0AAX2H3F7</accession>
<evidence type="ECO:0000313" key="2">
    <source>
        <dbReference type="EMBL" id="SOB50174.1"/>
    </source>
</evidence>
<evidence type="ECO:0000313" key="3">
    <source>
        <dbReference type="Proteomes" id="UP000219564"/>
    </source>
</evidence>
<gene>
    <name evidence="2" type="ORF">PLUA15_160217</name>
</gene>
<dbReference type="EMBL" id="OBKZ01000008">
    <property type="protein sequence ID" value="SOB50174.1"/>
    <property type="molecule type" value="Genomic_DNA"/>
</dbReference>
<sequence length="73" mass="8174">MLLCHNSVTKQSRAARSNSNRIPQVGESEKKKILFHQPCKAISALPVGRIPKSLPHVVPIKYIGESSLHRYNL</sequence>
<protein>
    <submittedName>
        <fullName evidence="2">Uncharacterized protein</fullName>
    </submittedName>
</protein>
<dbReference type="AlphaFoldDB" id="A0AAX2H3F7"/>